<accession>A0AA36N5M1</accession>
<dbReference type="EMBL" id="CAUJNA010003343">
    <property type="protein sequence ID" value="CAJ1399635.1"/>
    <property type="molecule type" value="Genomic_DNA"/>
</dbReference>
<feature type="transmembrane region" description="Helical" evidence="1">
    <location>
        <begin position="215"/>
        <end position="236"/>
    </location>
</feature>
<feature type="transmembrane region" description="Helical" evidence="1">
    <location>
        <begin position="32"/>
        <end position="51"/>
    </location>
</feature>
<feature type="transmembrane region" description="Helical" evidence="1">
    <location>
        <begin position="127"/>
        <end position="145"/>
    </location>
</feature>
<feature type="transmembrane region" description="Helical" evidence="1">
    <location>
        <begin position="185"/>
        <end position="203"/>
    </location>
</feature>
<reference evidence="2" key="1">
    <citation type="submission" date="2023-08" db="EMBL/GenBank/DDBJ databases">
        <authorList>
            <person name="Chen Y."/>
            <person name="Shah S."/>
            <person name="Dougan E. K."/>
            <person name="Thang M."/>
            <person name="Chan C."/>
        </authorList>
    </citation>
    <scope>NUCLEOTIDE SEQUENCE</scope>
</reference>
<evidence type="ECO:0000313" key="2">
    <source>
        <dbReference type="EMBL" id="CAJ1399635.1"/>
    </source>
</evidence>
<feature type="transmembrane region" description="Helical" evidence="1">
    <location>
        <begin position="157"/>
        <end position="179"/>
    </location>
</feature>
<sequence>MSSSGRTIWPEPQVPKPFVHSEPAARVEMSHWFIGCLLYPVFVRMLQAGYLHATSKRAQEGGVSSSRHFRAAMFFVQGVAQVEVLFLAWPMSFRILLALVDREEDYHGGGVHTHGLEYTLMHVDWRLFRWALAILCSTLIVELIQSPLRFYKSLHHISILVAACLMSGIHWISAFDLLLFASGPLLQMSFEAFNGLGWFILSYHYMRPTKNNSKLLRGTMIYMTTFSTLSHASLVVLYCCTFHRFQAWAPQAVLLLLQLCLLCENVYTVCKVRRLSQENFKRLPSQQSSMALPSLLGVCGAEARVKKMSTV</sequence>
<comment type="caution">
    <text evidence="2">The sequence shown here is derived from an EMBL/GenBank/DDBJ whole genome shotgun (WGS) entry which is preliminary data.</text>
</comment>
<feature type="transmembrane region" description="Helical" evidence="1">
    <location>
        <begin position="71"/>
        <end position="89"/>
    </location>
</feature>
<dbReference type="Proteomes" id="UP001178507">
    <property type="component" value="Unassembled WGS sequence"/>
</dbReference>
<keyword evidence="1" id="KW-0472">Membrane</keyword>
<gene>
    <name evidence="2" type="ORF">EVOR1521_LOCUS23139</name>
</gene>
<keyword evidence="3" id="KW-1185">Reference proteome</keyword>
<evidence type="ECO:0000313" key="3">
    <source>
        <dbReference type="Proteomes" id="UP001178507"/>
    </source>
</evidence>
<evidence type="ECO:0000256" key="1">
    <source>
        <dbReference type="SAM" id="Phobius"/>
    </source>
</evidence>
<feature type="transmembrane region" description="Helical" evidence="1">
    <location>
        <begin position="248"/>
        <end position="267"/>
    </location>
</feature>
<dbReference type="AlphaFoldDB" id="A0AA36N5M1"/>
<organism evidence="2 3">
    <name type="scientific">Effrenium voratum</name>
    <dbReference type="NCBI Taxonomy" id="2562239"/>
    <lineage>
        <taxon>Eukaryota</taxon>
        <taxon>Sar</taxon>
        <taxon>Alveolata</taxon>
        <taxon>Dinophyceae</taxon>
        <taxon>Suessiales</taxon>
        <taxon>Symbiodiniaceae</taxon>
        <taxon>Effrenium</taxon>
    </lineage>
</organism>
<name>A0AA36N5M1_9DINO</name>
<keyword evidence="1" id="KW-0812">Transmembrane</keyword>
<protein>
    <submittedName>
        <fullName evidence="2">Uncharacterized protein</fullName>
    </submittedName>
</protein>
<proteinExistence type="predicted"/>
<keyword evidence="1" id="KW-1133">Transmembrane helix</keyword>